<keyword evidence="2 4" id="KW-0238">DNA-binding</keyword>
<dbReference type="GO" id="GO:0003700">
    <property type="term" value="F:DNA-binding transcription factor activity"/>
    <property type="evidence" value="ECO:0007669"/>
    <property type="project" value="TreeGrafter"/>
</dbReference>
<gene>
    <name evidence="6" type="ORF">MOC89_19920</name>
</gene>
<evidence type="ECO:0000313" key="6">
    <source>
        <dbReference type="EMBL" id="MCY8459099.1"/>
    </source>
</evidence>
<feature type="DNA-binding region" description="H-T-H motif" evidence="4">
    <location>
        <begin position="23"/>
        <end position="42"/>
    </location>
</feature>
<dbReference type="PRINTS" id="PR00455">
    <property type="entry name" value="HTHTETR"/>
</dbReference>
<dbReference type="GO" id="GO:0000976">
    <property type="term" value="F:transcription cis-regulatory region binding"/>
    <property type="evidence" value="ECO:0007669"/>
    <property type="project" value="TreeGrafter"/>
</dbReference>
<evidence type="ECO:0000256" key="4">
    <source>
        <dbReference type="PROSITE-ProRule" id="PRU00335"/>
    </source>
</evidence>
<evidence type="ECO:0000313" key="7">
    <source>
        <dbReference type="Proteomes" id="UP001078573"/>
    </source>
</evidence>
<evidence type="ECO:0000256" key="3">
    <source>
        <dbReference type="ARBA" id="ARBA00023163"/>
    </source>
</evidence>
<dbReference type="PROSITE" id="PS50977">
    <property type="entry name" value="HTH_TETR_2"/>
    <property type="match status" value="1"/>
</dbReference>
<dbReference type="Gene3D" id="1.10.357.10">
    <property type="entry name" value="Tetracycline Repressor, domain 2"/>
    <property type="match status" value="1"/>
</dbReference>
<dbReference type="SUPFAM" id="SSF46689">
    <property type="entry name" value="Homeodomain-like"/>
    <property type="match status" value="1"/>
</dbReference>
<keyword evidence="3" id="KW-0804">Transcription</keyword>
<dbReference type="InterPro" id="IPR050109">
    <property type="entry name" value="HTH-type_TetR-like_transc_reg"/>
</dbReference>
<dbReference type="Pfam" id="PF00440">
    <property type="entry name" value="TetR_N"/>
    <property type="match status" value="1"/>
</dbReference>
<name>A0A9Q4E967_BACSC</name>
<dbReference type="PANTHER" id="PTHR30055:SF234">
    <property type="entry name" value="HTH-TYPE TRANSCRIPTIONAL REGULATOR BETI"/>
    <property type="match status" value="1"/>
</dbReference>
<organism evidence="6 7">
    <name type="scientific">Bacillus spizizenii</name>
    <name type="common">Bacillus subtilis subsp. spizizenii</name>
    <dbReference type="NCBI Taxonomy" id="96241"/>
    <lineage>
        <taxon>Bacteria</taxon>
        <taxon>Bacillati</taxon>
        <taxon>Bacillota</taxon>
        <taxon>Bacilli</taxon>
        <taxon>Bacillales</taxon>
        <taxon>Bacillaceae</taxon>
        <taxon>Bacillus</taxon>
    </lineage>
</organism>
<dbReference type="RefSeq" id="WP_061186297.1">
    <property type="nucleotide sequence ID" value="NZ_CP097500.1"/>
</dbReference>
<sequence>MTRENIKRTAVRQFNELGYEGVKMAHIAKELGIRKQSLSYHFSSKKDLLMEVYPEIVEEEVAFINDFFESRKHLPAKNLIYDFLKETQVRFHAMPNVAFLQAMSFKAPAEVSDFISAQYLMFLHALKSRVALVFKESDITCPPEKCAIAFITLFDGLNIQLVYENKQSFERSLEISFDIFWRGLKAKT</sequence>
<evidence type="ECO:0000256" key="1">
    <source>
        <dbReference type="ARBA" id="ARBA00023015"/>
    </source>
</evidence>
<evidence type="ECO:0000256" key="2">
    <source>
        <dbReference type="ARBA" id="ARBA00023125"/>
    </source>
</evidence>
<comment type="caution">
    <text evidence="6">The sequence shown here is derived from an EMBL/GenBank/DDBJ whole genome shotgun (WGS) entry which is preliminary data.</text>
</comment>
<protein>
    <submittedName>
        <fullName evidence="6">TetR/AcrR family transcriptional regulator</fullName>
    </submittedName>
</protein>
<dbReference type="InterPro" id="IPR009057">
    <property type="entry name" value="Homeodomain-like_sf"/>
</dbReference>
<dbReference type="OrthoDB" id="509229at2"/>
<proteinExistence type="predicted"/>
<accession>A0A9Q4E967</accession>
<dbReference type="Proteomes" id="UP001078573">
    <property type="component" value="Unassembled WGS sequence"/>
</dbReference>
<dbReference type="Gene3D" id="1.10.10.60">
    <property type="entry name" value="Homeodomain-like"/>
    <property type="match status" value="1"/>
</dbReference>
<dbReference type="EMBL" id="JALAPQ010000032">
    <property type="protein sequence ID" value="MCY8459099.1"/>
    <property type="molecule type" value="Genomic_DNA"/>
</dbReference>
<reference evidence="6" key="1">
    <citation type="submission" date="2022-02" db="EMBL/GenBank/DDBJ databases">
        <title>Crop Bioprotection Bacillus Genome Sequencing.</title>
        <authorList>
            <person name="Dunlap C."/>
        </authorList>
    </citation>
    <scope>NUCLEOTIDE SEQUENCE</scope>
    <source>
        <strain evidence="6">WR1O2A-53</strain>
    </source>
</reference>
<dbReference type="PANTHER" id="PTHR30055">
    <property type="entry name" value="HTH-TYPE TRANSCRIPTIONAL REGULATOR RUTR"/>
    <property type="match status" value="1"/>
</dbReference>
<evidence type="ECO:0000259" key="5">
    <source>
        <dbReference type="PROSITE" id="PS50977"/>
    </source>
</evidence>
<keyword evidence="1" id="KW-0805">Transcription regulation</keyword>
<dbReference type="InterPro" id="IPR001647">
    <property type="entry name" value="HTH_TetR"/>
</dbReference>
<dbReference type="AlphaFoldDB" id="A0A9Q4E967"/>
<feature type="domain" description="HTH tetR-type" evidence="5">
    <location>
        <begin position="1"/>
        <end position="60"/>
    </location>
</feature>